<proteinExistence type="predicted"/>
<keyword evidence="4" id="KW-1185">Reference proteome</keyword>
<evidence type="ECO:0000313" key="3">
    <source>
        <dbReference type="EMBL" id="KAF5321871.1"/>
    </source>
</evidence>
<reference evidence="3 4" key="1">
    <citation type="journal article" date="2020" name="ISME J.">
        <title>Uncovering the hidden diversity of litter-decomposition mechanisms in mushroom-forming fungi.</title>
        <authorList>
            <person name="Floudas D."/>
            <person name="Bentzer J."/>
            <person name="Ahren D."/>
            <person name="Johansson T."/>
            <person name="Persson P."/>
            <person name="Tunlid A."/>
        </authorList>
    </citation>
    <scope>NUCLEOTIDE SEQUENCE [LARGE SCALE GENOMIC DNA]</scope>
    <source>
        <strain evidence="3 4">CBS 101986</strain>
    </source>
</reference>
<evidence type="ECO:0000313" key="4">
    <source>
        <dbReference type="Proteomes" id="UP000567179"/>
    </source>
</evidence>
<feature type="transmembrane region" description="Helical" evidence="2">
    <location>
        <begin position="164"/>
        <end position="186"/>
    </location>
</feature>
<organism evidence="3 4">
    <name type="scientific">Psilocybe cf. subviscida</name>
    <dbReference type="NCBI Taxonomy" id="2480587"/>
    <lineage>
        <taxon>Eukaryota</taxon>
        <taxon>Fungi</taxon>
        <taxon>Dikarya</taxon>
        <taxon>Basidiomycota</taxon>
        <taxon>Agaricomycotina</taxon>
        <taxon>Agaricomycetes</taxon>
        <taxon>Agaricomycetidae</taxon>
        <taxon>Agaricales</taxon>
        <taxon>Agaricineae</taxon>
        <taxon>Strophariaceae</taxon>
        <taxon>Psilocybe</taxon>
    </lineage>
</organism>
<gene>
    <name evidence="3" type="ORF">D9619_000038</name>
</gene>
<feature type="region of interest" description="Disordered" evidence="1">
    <location>
        <begin position="205"/>
        <end position="226"/>
    </location>
</feature>
<evidence type="ECO:0000256" key="2">
    <source>
        <dbReference type="SAM" id="Phobius"/>
    </source>
</evidence>
<keyword evidence="2" id="KW-0812">Transmembrane</keyword>
<dbReference type="Gene3D" id="2.60.120.260">
    <property type="entry name" value="Galactose-binding domain-like"/>
    <property type="match status" value="1"/>
</dbReference>
<comment type="caution">
    <text evidence="3">The sequence shown here is derived from an EMBL/GenBank/DDBJ whole genome shotgun (WGS) entry which is preliminary data.</text>
</comment>
<evidence type="ECO:0000256" key="1">
    <source>
        <dbReference type="SAM" id="MobiDB-lite"/>
    </source>
</evidence>
<dbReference type="AlphaFoldDB" id="A0A8H5BFB6"/>
<keyword evidence="2" id="KW-1133">Transmembrane helix</keyword>
<dbReference type="Proteomes" id="UP000567179">
    <property type="component" value="Unassembled WGS sequence"/>
</dbReference>
<feature type="compositionally biased region" description="Polar residues" evidence="1">
    <location>
        <begin position="262"/>
        <end position="271"/>
    </location>
</feature>
<accession>A0A8H5BFB6</accession>
<dbReference type="OrthoDB" id="3067294at2759"/>
<dbReference type="EMBL" id="JAACJJ010000028">
    <property type="protein sequence ID" value="KAF5321871.1"/>
    <property type="molecule type" value="Genomic_DNA"/>
</dbReference>
<feature type="region of interest" description="Disordered" evidence="1">
    <location>
        <begin position="242"/>
        <end position="271"/>
    </location>
</feature>
<name>A0A8H5BFB6_9AGAR</name>
<sequence length="271" mass="28541">MSTVEIDDRDSSIIWTGLWIRTGTASEHDATVSGSRNAGNTALVSFIGTSITVYGTIPQRGTNISSISLYSLDGDPVAGTFAPPPSPDVQPQQKFFVSPDLPYGSHQLYILDTIISDGLWLDFFTVTTGLGPGTLSVAPVQSNAGSSQPTESSGTSSKAYSESWVIPVSLAVGGCAIFAALLLTVYSLRRLRSSGRDARAAQIPEPFTIDPSPQGGFVSPEPGHSSRGIHRKAGLGMLCGRPHMRSRSQAPGCSTLPPNYVEIQSSQPETG</sequence>
<protein>
    <submittedName>
        <fullName evidence="3">Uncharacterized protein</fullName>
    </submittedName>
</protein>
<keyword evidence="2" id="KW-0472">Membrane</keyword>